<keyword evidence="3" id="KW-0378">Hydrolase</keyword>
<keyword evidence="1" id="KW-0812">Transmembrane</keyword>
<feature type="transmembrane region" description="Helical" evidence="1">
    <location>
        <begin position="241"/>
        <end position="260"/>
    </location>
</feature>
<protein>
    <submittedName>
        <fullName evidence="3">CPBP family intramembrane metalloprotease</fullName>
    </submittedName>
</protein>
<feature type="transmembrane region" description="Helical" evidence="1">
    <location>
        <begin position="82"/>
        <end position="107"/>
    </location>
</feature>
<keyword evidence="4" id="KW-1185">Reference proteome</keyword>
<dbReference type="GO" id="GO:0080120">
    <property type="term" value="P:CAAX-box protein maturation"/>
    <property type="evidence" value="ECO:0007669"/>
    <property type="project" value="UniProtKB-ARBA"/>
</dbReference>
<dbReference type="InterPro" id="IPR052710">
    <property type="entry name" value="CAAX_protease"/>
</dbReference>
<proteinExistence type="predicted"/>
<comment type="caution">
    <text evidence="3">The sequence shown here is derived from an EMBL/GenBank/DDBJ whole genome shotgun (WGS) entry which is preliminary data.</text>
</comment>
<dbReference type="GO" id="GO:0006508">
    <property type="term" value="P:proteolysis"/>
    <property type="evidence" value="ECO:0007669"/>
    <property type="project" value="UniProtKB-KW"/>
</dbReference>
<feature type="transmembrane region" description="Helical" evidence="1">
    <location>
        <begin position="42"/>
        <end position="61"/>
    </location>
</feature>
<dbReference type="RefSeq" id="WP_199870295.1">
    <property type="nucleotide sequence ID" value="NZ_JAAGPU010000021.1"/>
</dbReference>
<accession>A0A6M0H6P0</accession>
<feature type="transmembrane region" description="Helical" evidence="1">
    <location>
        <begin position="160"/>
        <end position="176"/>
    </location>
</feature>
<keyword evidence="3" id="KW-0645">Protease</keyword>
<feature type="domain" description="CAAX prenyl protease 2/Lysostaphin resistance protein A-like" evidence="2">
    <location>
        <begin position="128"/>
        <end position="215"/>
    </location>
</feature>
<keyword evidence="3" id="KW-0482">Metalloprotease</keyword>
<dbReference type="Proteomes" id="UP000481872">
    <property type="component" value="Unassembled WGS sequence"/>
</dbReference>
<feature type="transmembrane region" description="Helical" evidence="1">
    <location>
        <begin position="127"/>
        <end position="148"/>
    </location>
</feature>
<sequence length="277" mass="31653">MKESREVGVLRLIGYYILSIIIASITVRVLESVLDCNLESRIIVITIQLLTITFILCYERVSKEKFKSNIKEIKEKNTIKEIAILLIFLYIFSLASIYILVAIFYKISPQQVTNLINKQNFKIDTTTQLFIVSIYTVIIGPIFEELVFRKIIFRRFSKNIGILLAATISSIIFGMLHGNLSVIHATIFGFIICILYEKYNNILVPILLHSLNNLVPACMRTLGFYKGTLCMPVNVDLKNDLVLSVIAFIISSIFLGMYVYKNKEYLKDKSIVVEKVA</sequence>
<keyword evidence="1" id="KW-0472">Membrane</keyword>
<gene>
    <name evidence="3" type="ORF">G3M99_11785</name>
</gene>
<organism evidence="3 4">
    <name type="scientific">Clostridium senegalense</name>
    <dbReference type="NCBI Taxonomy" id="1465809"/>
    <lineage>
        <taxon>Bacteria</taxon>
        <taxon>Bacillati</taxon>
        <taxon>Bacillota</taxon>
        <taxon>Clostridia</taxon>
        <taxon>Eubacteriales</taxon>
        <taxon>Clostridiaceae</taxon>
        <taxon>Clostridium</taxon>
    </lineage>
</organism>
<dbReference type="GO" id="GO:0008237">
    <property type="term" value="F:metallopeptidase activity"/>
    <property type="evidence" value="ECO:0007669"/>
    <property type="project" value="UniProtKB-KW"/>
</dbReference>
<dbReference type="Pfam" id="PF02517">
    <property type="entry name" value="Rce1-like"/>
    <property type="match status" value="1"/>
</dbReference>
<feature type="transmembrane region" description="Helical" evidence="1">
    <location>
        <begin position="12"/>
        <end position="30"/>
    </location>
</feature>
<dbReference type="AlphaFoldDB" id="A0A6M0H6P0"/>
<evidence type="ECO:0000259" key="2">
    <source>
        <dbReference type="Pfam" id="PF02517"/>
    </source>
</evidence>
<evidence type="ECO:0000313" key="4">
    <source>
        <dbReference type="Proteomes" id="UP000481872"/>
    </source>
</evidence>
<evidence type="ECO:0000256" key="1">
    <source>
        <dbReference type="SAM" id="Phobius"/>
    </source>
</evidence>
<dbReference type="EMBL" id="JAAGPU010000021">
    <property type="protein sequence ID" value="NEU05521.1"/>
    <property type="molecule type" value="Genomic_DNA"/>
</dbReference>
<keyword evidence="1" id="KW-1133">Transmembrane helix</keyword>
<dbReference type="PANTHER" id="PTHR36435">
    <property type="entry name" value="SLR1288 PROTEIN"/>
    <property type="match status" value="1"/>
</dbReference>
<reference evidence="3 4" key="1">
    <citation type="submission" date="2020-02" db="EMBL/GenBank/DDBJ databases">
        <title>Genome assembly of a novel Clostridium senegalense strain.</title>
        <authorList>
            <person name="Gupta T.B."/>
            <person name="Jauregui R."/>
            <person name="Maclean P."/>
            <person name="Nawarathana A."/>
            <person name="Brightwell G."/>
        </authorList>
    </citation>
    <scope>NUCLEOTIDE SEQUENCE [LARGE SCALE GENOMIC DNA]</scope>
    <source>
        <strain evidence="3 4">AGRFS4</strain>
    </source>
</reference>
<dbReference type="GO" id="GO:0004175">
    <property type="term" value="F:endopeptidase activity"/>
    <property type="evidence" value="ECO:0007669"/>
    <property type="project" value="UniProtKB-ARBA"/>
</dbReference>
<evidence type="ECO:0000313" key="3">
    <source>
        <dbReference type="EMBL" id="NEU05521.1"/>
    </source>
</evidence>
<dbReference type="InterPro" id="IPR003675">
    <property type="entry name" value="Rce1/LyrA-like_dom"/>
</dbReference>
<name>A0A6M0H6P0_9CLOT</name>
<dbReference type="PANTHER" id="PTHR36435:SF1">
    <property type="entry name" value="CAAX AMINO TERMINAL PROTEASE FAMILY PROTEIN"/>
    <property type="match status" value="1"/>
</dbReference>